<feature type="compositionally biased region" description="Polar residues" evidence="1">
    <location>
        <begin position="29"/>
        <end position="42"/>
    </location>
</feature>
<organism evidence="2 3">
    <name type="scientific">Circinella minor</name>
    <dbReference type="NCBI Taxonomy" id="1195481"/>
    <lineage>
        <taxon>Eukaryota</taxon>
        <taxon>Fungi</taxon>
        <taxon>Fungi incertae sedis</taxon>
        <taxon>Mucoromycota</taxon>
        <taxon>Mucoromycotina</taxon>
        <taxon>Mucoromycetes</taxon>
        <taxon>Mucorales</taxon>
        <taxon>Lichtheimiaceae</taxon>
        <taxon>Circinella</taxon>
    </lineage>
</organism>
<name>A0A8H7VP34_9FUNG</name>
<dbReference type="PANTHER" id="PTHR31859">
    <property type="entry name" value="TETRATRICOPEPTIDE REPEAT PROTEIN 39 FAMILY MEMBER"/>
    <property type="match status" value="1"/>
</dbReference>
<feature type="compositionally biased region" description="Polar residues" evidence="1">
    <location>
        <begin position="91"/>
        <end position="103"/>
    </location>
</feature>
<dbReference type="SUPFAM" id="SSF48452">
    <property type="entry name" value="TPR-like"/>
    <property type="match status" value="1"/>
</dbReference>
<accession>A0A8H7VP34</accession>
<dbReference type="EMBL" id="JAEPRB010000058">
    <property type="protein sequence ID" value="KAG2223598.1"/>
    <property type="molecule type" value="Genomic_DNA"/>
</dbReference>
<reference evidence="2 3" key="1">
    <citation type="submission" date="2020-12" db="EMBL/GenBank/DDBJ databases">
        <title>Metabolic potential, ecology and presence of endohyphal bacteria is reflected in genomic diversity of Mucoromycotina.</title>
        <authorList>
            <person name="Muszewska A."/>
            <person name="Okrasinska A."/>
            <person name="Steczkiewicz K."/>
            <person name="Drgas O."/>
            <person name="Orlowska M."/>
            <person name="Perlinska-Lenart U."/>
            <person name="Aleksandrzak-Piekarczyk T."/>
            <person name="Szatraj K."/>
            <person name="Zielenkiewicz U."/>
            <person name="Pilsyk S."/>
            <person name="Malc E."/>
            <person name="Mieczkowski P."/>
            <person name="Kruszewska J.S."/>
            <person name="Biernat P."/>
            <person name="Pawlowska J."/>
        </authorList>
    </citation>
    <scope>NUCLEOTIDE SEQUENCE [LARGE SCALE GENOMIC DNA]</scope>
    <source>
        <strain evidence="2 3">CBS 142.35</strain>
    </source>
</reference>
<protein>
    <recommendedName>
        <fullName evidence="4">Tetratricopeptide repeat protein 39B</fullName>
    </recommendedName>
</protein>
<feature type="region of interest" description="Disordered" evidence="1">
    <location>
        <begin position="183"/>
        <end position="224"/>
    </location>
</feature>
<evidence type="ECO:0000313" key="2">
    <source>
        <dbReference type="EMBL" id="KAG2223598.1"/>
    </source>
</evidence>
<dbReference type="OrthoDB" id="43460at2759"/>
<dbReference type="AlphaFoldDB" id="A0A8H7VP34"/>
<evidence type="ECO:0008006" key="4">
    <source>
        <dbReference type="Google" id="ProtNLM"/>
    </source>
</evidence>
<dbReference type="PANTHER" id="PTHR31859:SF1">
    <property type="entry name" value="TETRATRICOPEPTIDE REPEAT PROTEIN 39C"/>
    <property type="match status" value="1"/>
</dbReference>
<feature type="region of interest" description="Disordered" evidence="1">
    <location>
        <begin position="1"/>
        <end position="166"/>
    </location>
</feature>
<feature type="region of interest" description="Disordered" evidence="1">
    <location>
        <begin position="1143"/>
        <end position="1164"/>
    </location>
</feature>
<feature type="compositionally biased region" description="Basic residues" evidence="1">
    <location>
        <begin position="1155"/>
        <end position="1164"/>
    </location>
</feature>
<feature type="compositionally biased region" description="Polar residues" evidence="1">
    <location>
        <begin position="69"/>
        <end position="82"/>
    </location>
</feature>
<dbReference type="Pfam" id="PF10300">
    <property type="entry name" value="Iml2-TPR_39"/>
    <property type="match status" value="1"/>
</dbReference>
<feature type="compositionally biased region" description="Basic and acidic residues" evidence="1">
    <location>
        <begin position="257"/>
        <end position="266"/>
    </location>
</feature>
<feature type="compositionally biased region" description="Basic and acidic residues" evidence="1">
    <location>
        <begin position="210"/>
        <end position="224"/>
    </location>
</feature>
<evidence type="ECO:0000313" key="3">
    <source>
        <dbReference type="Proteomes" id="UP000646827"/>
    </source>
</evidence>
<sequence length="1164" mass="131591">MAKNPSQTQGSKNGPGSVKKTPWKGINMKQKSPSRPSSVNSQESRKSNHTVTSIEKPVEASSPLFNEFEISSLNKTEQSTPTKLDVKETDTNNNKTAQRNNKFNGIIGDIASPAPASSPVTSTTSTTPPTTTATMINTSDDVIRDEDDGASTPRAGSRRSSFSALDSASEVFEDAFDDHDDYFDDIPTFDEQSTEKDQIDSALSALNKNTSHDQSNKEHQREKYHTTLDEVESLQIAEAPSYSSVQTKKVEQEQLKDEINDDHSIMKNEITPSTLFIKEEEKKVPTVESTNMALENDEPEEPIKTAQPIRDSDVTRDNAETSKESQEHETLYQDIFSDSTNKKSFNSPTDFKEIKTQSPWEQQQQNLSNGHFTTLVDGAQEEHNHRVVDVLADLENSVSSLQPRYEFPTVDIDAPRDHGDTSEKSPVEHRDRDVFDAKSSEEKSEPTRNTSFSDSIDDRKELEMDQKDRLGNLLPAMEDSARETMAVHDRIKVTIDNPSITPEEQHRAARSHEFEHPIEDPIDLDMFRDNVINIPAIDPKSIPVNYLTPREQEEADEPVREGMRNLFDNKFMKAKNAFQSKANVEPLYALGLGAMAFIKAMMTYQENDIDIAMSTLASAYTIAKAQIDNTAFKKPLKEAVTQYFSTMLSRNSTSNLPTNPAPITRSNSGGQPKELPTFLPNSILRAHVIKAECCLLMGIIQLSQESVVSYLKCGLNLRRAYNSYSIVWQEYKRMGQEFTKYIDRDTVSAIQFGIGAVHLILSSMPTKILKIFSTLGWQSDKQLGFALLKLCLEGRGIRSPLASLILLSYYSVLTSFAPQIYAKELMGPAIECLLEAQKDHPSSCFFLFFAARIARVARNIPLSTQSFSFAVESSRGEWAETAMKQMADYEIGFNLALQLDWEGAATYFEQLSREKYWSPAFSRYFVGACHEMLGQRTECILAFAEVPQLAKDRQSRKTYIEAHVQKKVEFFQKSGYQDMDFSLPGLEILLVWNAFEQMEPENLEKCLDLVHRTLELIYEREKMEYTIRLRELVPSSTPPDYYDQRAVLLLTKASLLNALGRYNEGIAHLNWVMDHKDCIKHETWTVPFAYWEAGVTSWGLGNIKKSRKLWQMALSCNKYDFEYRMAVRLSLALARCDEIGVPNVEPETKGQTTNGRKRMPLTDP</sequence>
<feature type="region of interest" description="Disordered" evidence="1">
    <location>
        <begin position="406"/>
        <end position="460"/>
    </location>
</feature>
<dbReference type="Gene3D" id="1.25.40.10">
    <property type="entry name" value="Tetratricopeptide repeat domain"/>
    <property type="match status" value="1"/>
</dbReference>
<feature type="compositionally biased region" description="Basic and acidic residues" evidence="1">
    <location>
        <begin position="413"/>
        <end position="446"/>
    </location>
</feature>
<proteinExistence type="predicted"/>
<comment type="caution">
    <text evidence="2">The sequence shown here is derived from an EMBL/GenBank/DDBJ whole genome shotgun (WGS) entry which is preliminary data.</text>
</comment>
<feature type="region of interest" description="Disordered" evidence="1">
    <location>
        <begin position="257"/>
        <end position="363"/>
    </location>
</feature>
<gene>
    <name evidence="2" type="ORF">INT45_001680</name>
</gene>
<evidence type="ECO:0000256" key="1">
    <source>
        <dbReference type="SAM" id="MobiDB-lite"/>
    </source>
</evidence>
<feature type="compositionally biased region" description="Polar residues" evidence="1">
    <location>
        <begin position="336"/>
        <end position="349"/>
    </location>
</feature>
<feature type="region of interest" description="Disordered" evidence="1">
    <location>
        <begin position="652"/>
        <end position="671"/>
    </location>
</feature>
<feature type="compositionally biased region" description="Low complexity" evidence="1">
    <location>
        <begin position="111"/>
        <end position="134"/>
    </location>
</feature>
<feature type="compositionally biased region" description="Basic and acidic residues" evidence="1">
    <location>
        <begin position="310"/>
        <end position="331"/>
    </location>
</feature>
<dbReference type="InterPro" id="IPR019412">
    <property type="entry name" value="IML2/TPR_39"/>
</dbReference>
<dbReference type="InterPro" id="IPR011990">
    <property type="entry name" value="TPR-like_helical_dom_sf"/>
</dbReference>
<keyword evidence="3" id="KW-1185">Reference proteome</keyword>
<feature type="compositionally biased region" description="Polar residues" evidence="1">
    <location>
        <begin position="1"/>
        <end position="14"/>
    </location>
</feature>
<dbReference type="Proteomes" id="UP000646827">
    <property type="component" value="Unassembled WGS sequence"/>
</dbReference>